<dbReference type="PROSITE" id="PS51257">
    <property type="entry name" value="PROKAR_LIPOPROTEIN"/>
    <property type="match status" value="1"/>
</dbReference>
<evidence type="ECO:0000313" key="1">
    <source>
        <dbReference type="EMBL" id="QDO89550.1"/>
    </source>
</evidence>
<keyword evidence="2" id="KW-1185">Reference proteome</keyword>
<organism evidence="1 2">
    <name type="scientific">Ornithinimicrobium ciconiae</name>
    <dbReference type="NCBI Taxonomy" id="2594265"/>
    <lineage>
        <taxon>Bacteria</taxon>
        <taxon>Bacillati</taxon>
        <taxon>Actinomycetota</taxon>
        <taxon>Actinomycetes</taxon>
        <taxon>Micrococcales</taxon>
        <taxon>Ornithinimicrobiaceae</taxon>
        <taxon>Ornithinimicrobium</taxon>
    </lineage>
</organism>
<sequence>MNKKHIVGYGVTAVACLGIGLAGNGGAPATTTPSAETVTVNSTAAAPTPAEATVTVTAPGATETHTVTETAEAETVSETVTETVTADPPAPEASIPGDGTFEVGVDVEPGTYVSEASGSCYWARLSGSDGFDSIIDNNFGSGQMIVTINESDRFFETSGCEPWSLRE</sequence>
<gene>
    <name evidence="1" type="ORF">FNH13_15415</name>
</gene>
<evidence type="ECO:0000313" key="2">
    <source>
        <dbReference type="Proteomes" id="UP000315395"/>
    </source>
</evidence>
<dbReference type="EMBL" id="CP041616">
    <property type="protein sequence ID" value="QDO89550.1"/>
    <property type="molecule type" value="Genomic_DNA"/>
</dbReference>
<dbReference type="OrthoDB" id="166978at2"/>
<protein>
    <submittedName>
        <fullName evidence="1">Uncharacterized protein</fullName>
    </submittedName>
</protein>
<dbReference type="Proteomes" id="UP000315395">
    <property type="component" value="Chromosome"/>
</dbReference>
<name>A0A516GDX6_9MICO</name>
<dbReference type="KEGG" id="orz:FNH13_15415"/>
<reference evidence="1 2" key="1">
    <citation type="submission" date="2019-07" db="EMBL/GenBank/DDBJ databases">
        <title>complete genome sequencing of Ornithinimicrobium sp. H23M54.</title>
        <authorList>
            <person name="Bae J.-W."/>
            <person name="Lee S.-Y."/>
        </authorList>
    </citation>
    <scope>NUCLEOTIDE SEQUENCE [LARGE SCALE GENOMIC DNA]</scope>
    <source>
        <strain evidence="1 2">H23M54</strain>
    </source>
</reference>
<accession>A0A516GDX6</accession>
<dbReference type="RefSeq" id="WP_143784247.1">
    <property type="nucleotide sequence ID" value="NZ_CP041616.1"/>
</dbReference>
<proteinExistence type="predicted"/>
<dbReference type="AlphaFoldDB" id="A0A516GDX6"/>